<protein>
    <submittedName>
        <fullName evidence="5">ABC transporter ATP-binding protein</fullName>
    </submittedName>
</protein>
<sequence length="258" mass="26858">MTVPRLDVDGVSRSFGGIRAVRAVSFALEPGRITGLIGPNGAGKTTLFNLIAGTLKPDEGRIRFEGRALAGLGPGAVARLGLARSFQATSVFPGLSVREHLHRAALLRHAGRPADLLRWRVLAAARRAAGERAAELLDFAGLAGVAETEAAALPYGLQKILGVVMALAGGAHMLLADEPAAGLNPTETLRMGALLRAIHRKRGVDILLIEHDLRMVMALCDRIVALGDGAVIADGPPALVRRDPAFVAAYLGGDADAA</sequence>
<dbReference type="Pfam" id="PF00005">
    <property type="entry name" value="ABC_tran"/>
    <property type="match status" value="1"/>
</dbReference>
<keyword evidence="6" id="KW-1185">Reference proteome</keyword>
<evidence type="ECO:0000313" key="5">
    <source>
        <dbReference type="EMBL" id="RUQ66796.1"/>
    </source>
</evidence>
<dbReference type="InterPro" id="IPR003439">
    <property type="entry name" value="ABC_transporter-like_ATP-bd"/>
</dbReference>
<evidence type="ECO:0000256" key="3">
    <source>
        <dbReference type="ARBA" id="ARBA00022840"/>
    </source>
</evidence>
<dbReference type="SMART" id="SM00382">
    <property type="entry name" value="AAA"/>
    <property type="match status" value="1"/>
</dbReference>
<proteinExistence type="predicted"/>
<dbReference type="InterPro" id="IPR051120">
    <property type="entry name" value="ABC_AA/LPS_Transport"/>
</dbReference>
<accession>A0A3S0WJU9</accession>
<dbReference type="SUPFAM" id="SSF52540">
    <property type="entry name" value="P-loop containing nucleoside triphosphate hydrolases"/>
    <property type="match status" value="1"/>
</dbReference>
<dbReference type="Gene3D" id="3.40.50.300">
    <property type="entry name" value="P-loop containing nucleotide triphosphate hydrolases"/>
    <property type="match status" value="1"/>
</dbReference>
<name>A0A3S0WJU9_9PROT</name>
<dbReference type="Proteomes" id="UP000280346">
    <property type="component" value="Unassembled WGS sequence"/>
</dbReference>
<dbReference type="PROSITE" id="PS50893">
    <property type="entry name" value="ABC_TRANSPORTER_2"/>
    <property type="match status" value="1"/>
</dbReference>
<evidence type="ECO:0000313" key="6">
    <source>
        <dbReference type="Proteomes" id="UP000280346"/>
    </source>
</evidence>
<feature type="domain" description="ABC transporter" evidence="4">
    <location>
        <begin position="6"/>
        <end position="253"/>
    </location>
</feature>
<dbReference type="GO" id="GO:0005886">
    <property type="term" value="C:plasma membrane"/>
    <property type="evidence" value="ECO:0007669"/>
    <property type="project" value="TreeGrafter"/>
</dbReference>
<dbReference type="OrthoDB" id="9806149at2"/>
<dbReference type="PANTHER" id="PTHR45772:SF9">
    <property type="entry name" value="CONSERVED COMPONENT OF ABC TRANSPORTER FOR NATURAL AMINO ACIDS"/>
    <property type="match status" value="1"/>
</dbReference>
<keyword evidence="1" id="KW-0813">Transport</keyword>
<evidence type="ECO:0000256" key="2">
    <source>
        <dbReference type="ARBA" id="ARBA00022741"/>
    </source>
</evidence>
<evidence type="ECO:0000259" key="4">
    <source>
        <dbReference type="PROSITE" id="PS50893"/>
    </source>
</evidence>
<dbReference type="InterPro" id="IPR003593">
    <property type="entry name" value="AAA+_ATPase"/>
</dbReference>
<dbReference type="InterPro" id="IPR032823">
    <property type="entry name" value="BCA_ABC_TP_C"/>
</dbReference>
<dbReference type="EMBL" id="RZIJ01000019">
    <property type="protein sequence ID" value="RUQ66796.1"/>
    <property type="molecule type" value="Genomic_DNA"/>
</dbReference>
<keyword evidence="2" id="KW-0547">Nucleotide-binding</keyword>
<evidence type="ECO:0000256" key="1">
    <source>
        <dbReference type="ARBA" id="ARBA00022448"/>
    </source>
</evidence>
<dbReference type="RefSeq" id="WP_127001769.1">
    <property type="nucleotide sequence ID" value="NZ_CP173193.1"/>
</dbReference>
<dbReference type="Pfam" id="PF12399">
    <property type="entry name" value="BCA_ABC_TP_C"/>
    <property type="match status" value="1"/>
</dbReference>
<dbReference type="GO" id="GO:0005524">
    <property type="term" value="F:ATP binding"/>
    <property type="evidence" value="ECO:0007669"/>
    <property type="project" value="UniProtKB-KW"/>
</dbReference>
<comment type="caution">
    <text evidence="5">The sequence shown here is derived from an EMBL/GenBank/DDBJ whole genome shotgun (WGS) entry which is preliminary data.</text>
</comment>
<dbReference type="AlphaFoldDB" id="A0A3S0WJU9"/>
<keyword evidence="3 5" id="KW-0067">ATP-binding</keyword>
<dbReference type="CDD" id="cd03219">
    <property type="entry name" value="ABC_Mj1267_LivG_branched"/>
    <property type="match status" value="1"/>
</dbReference>
<gene>
    <name evidence="5" type="ORF">EJ913_21660</name>
</gene>
<organism evidence="5 6">
    <name type="scientific">Azospirillum doebereinerae</name>
    <dbReference type="NCBI Taxonomy" id="92933"/>
    <lineage>
        <taxon>Bacteria</taxon>
        <taxon>Pseudomonadati</taxon>
        <taxon>Pseudomonadota</taxon>
        <taxon>Alphaproteobacteria</taxon>
        <taxon>Rhodospirillales</taxon>
        <taxon>Azospirillaceae</taxon>
        <taxon>Azospirillum</taxon>
    </lineage>
</organism>
<dbReference type="InterPro" id="IPR027417">
    <property type="entry name" value="P-loop_NTPase"/>
</dbReference>
<dbReference type="GO" id="GO:0016887">
    <property type="term" value="F:ATP hydrolysis activity"/>
    <property type="evidence" value="ECO:0007669"/>
    <property type="project" value="InterPro"/>
</dbReference>
<dbReference type="PANTHER" id="PTHR45772">
    <property type="entry name" value="CONSERVED COMPONENT OF ABC TRANSPORTER FOR NATURAL AMINO ACIDS-RELATED"/>
    <property type="match status" value="1"/>
</dbReference>
<reference evidence="5 6" key="1">
    <citation type="submission" date="2018-12" db="EMBL/GenBank/DDBJ databases">
        <authorList>
            <person name="Yang Y."/>
        </authorList>
    </citation>
    <scope>NUCLEOTIDE SEQUENCE [LARGE SCALE GENOMIC DNA]</scope>
    <source>
        <strain evidence="5 6">GSF71</strain>
    </source>
</reference>